<feature type="domain" description="Glycosyl transferase family 1" evidence="2">
    <location>
        <begin position="9"/>
        <end position="54"/>
    </location>
</feature>
<comment type="caution">
    <text evidence="3">The sequence shown here is derived from an EMBL/GenBank/DDBJ whole genome shotgun (WGS) entry which is preliminary data.</text>
</comment>
<dbReference type="PANTHER" id="PTHR45919">
    <property type="entry name" value="GDP-MAN:MAN(3)GLCNAC(2)-PP-DOL ALPHA-1,2-MANNOSYLTRANSFERASE"/>
    <property type="match status" value="1"/>
</dbReference>
<dbReference type="AlphaFoldDB" id="A0A8S3A7G7"/>
<dbReference type="Proteomes" id="UP000681720">
    <property type="component" value="Unassembled WGS sequence"/>
</dbReference>
<dbReference type="EMBL" id="CAJOBJ010125352">
    <property type="protein sequence ID" value="CAF4696532.1"/>
    <property type="molecule type" value="Genomic_DNA"/>
</dbReference>
<dbReference type="SUPFAM" id="SSF53756">
    <property type="entry name" value="UDP-Glycosyltransferase/glycogen phosphorylase"/>
    <property type="match status" value="1"/>
</dbReference>
<protein>
    <recommendedName>
        <fullName evidence="2">Glycosyl transferase family 1 domain-containing protein</fullName>
    </recommendedName>
</protein>
<dbReference type="GO" id="GO:0006487">
    <property type="term" value="P:protein N-linked glycosylation"/>
    <property type="evidence" value="ECO:0007669"/>
    <property type="project" value="TreeGrafter"/>
</dbReference>
<accession>A0A8S3A7G7</accession>
<dbReference type="Pfam" id="PF00534">
    <property type="entry name" value="Glycos_transf_1"/>
    <property type="match status" value="1"/>
</dbReference>
<keyword evidence="1" id="KW-0808">Transferase</keyword>
<dbReference type="GO" id="GO:0005789">
    <property type="term" value="C:endoplasmic reticulum membrane"/>
    <property type="evidence" value="ECO:0007669"/>
    <property type="project" value="TreeGrafter"/>
</dbReference>
<dbReference type="Gene3D" id="3.40.50.2000">
    <property type="entry name" value="Glycogen Phosphorylase B"/>
    <property type="match status" value="1"/>
</dbReference>
<name>A0A8S3A7G7_9BILA</name>
<evidence type="ECO:0000313" key="3">
    <source>
        <dbReference type="EMBL" id="CAF4696532.1"/>
    </source>
</evidence>
<sequence length="56" mass="6641">MPFIDIDEKQTIKTIVSVGEFRPEKNHQLQIQVFHQLLQKKPEYHEQLKLILIGSI</sequence>
<evidence type="ECO:0000313" key="4">
    <source>
        <dbReference type="Proteomes" id="UP000681720"/>
    </source>
</evidence>
<gene>
    <name evidence="3" type="ORF">GIL414_LOCUS42890</name>
</gene>
<evidence type="ECO:0000259" key="2">
    <source>
        <dbReference type="Pfam" id="PF00534"/>
    </source>
</evidence>
<feature type="non-terminal residue" evidence="3">
    <location>
        <position position="1"/>
    </location>
</feature>
<keyword evidence="1" id="KW-0328">Glycosyltransferase</keyword>
<proteinExistence type="predicted"/>
<dbReference type="GO" id="GO:0004377">
    <property type="term" value="F:GDP-Man:Man(3)GlcNAc(2)-PP-Dol alpha-1,2-mannosyltransferase activity"/>
    <property type="evidence" value="ECO:0007669"/>
    <property type="project" value="InterPro"/>
</dbReference>
<dbReference type="InterPro" id="IPR038013">
    <property type="entry name" value="ALG11"/>
</dbReference>
<dbReference type="InterPro" id="IPR001296">
    <property type="entry name" value="Glyco_trans_1"/>
</dbReference>
<evidence type="ECO:0000256" key="1">
    <source>
        <dbReference type="ARBA" id="ARBA00022676"/>
    </source>
</evidence>
<organism evidence="3 4">
    <name type="scientific">Rotaria magnacalcarata</name>
    <dbReference type="NCBI Taxonomy" id="392030"/>
    <lineage>
        <taxon>Eukaryota</taxon>
        <taxon>Metazoa</taxon>
        <taxon>Spiralia</taxon>
        <taxon>Gnathifera</taxon>
        <taxon>Rotifera</taxon>
        <taxon>Eurotatoria</taxon>
        <taxon>Bdelloidea</taxon>
        <taxon>Philodinida</taxon>
        <taxon>Philodinidae</taxon>
        <taxon>Rotaria</taxon>
    </lineage>
</organism>
<dbReference type="PANTHER" id="PTHR45919:SF1">
    <property type="entry name" value="GDP-MAN:MAN(3)GLCNAC(2)-PP-DOL ALPHA-1,2-MANNOSYLTRANSFERASE"/>
    <property type="match status" value="1"/>
</dbReference>
<reference evidence="3" key="1">
    <citation type="submission" date="2021-02" db="EMBL/GenBank/DDBJ databases">
        <authorList>
            <person name="Nowell W R."/>
        </authorList>
    </citation>
    <scope>NUCLEOTIDE SEQUENCE</scope>
</reference>